<dbReference type="AlphaFoldDB" id="L8WMZ1"/>
<dbReference type="SUPFAM" id="SSF50978">
    <property type="entry name" value="WD40 repeat-like"/>
    <property type="match status" value="1"/>
</dbReference>
<keyword evidence="3" id="KW-1185">Reference proteome</keyword>
<dbReference type="GO" id="GO:0032040">
    <property type="term" value="C:small-subunit processome"/>
    <property type="evidence" value="ECO:0007669"/>
    <property type="project" value="TreeGrafter"/>
</dbReference>
<dbReference type="InterPro" id="IPR001680">
    <property type="entry name" value="WD40_rpt"/>
</dbReference>
<evidence type="ECO:0000256" key="1">
    <source>
        <dbReference type="PROSITE-ProRule" id="PRU00221"/>
    </source>
</evidence>
<dbReference type="PANTHER" id="PTHR22851">
    <property type="entry name" value="U3 SMALL NUCLEOLAR RNA U3 SNORNA ASSOCIATED PROTEIN"/>
    <property type="match status" value="1"/>
</dbReference>
<accession>L8WMZ1</accession>
<dbReference type="InterPro" id="IPR051733">
    <property type="entry name" value="WD_repeat_DCAF13/WDSOF1"/>
</dbReference>
<dbReference type="InterPro" id="IPR015943">
    <property type="entry name" value="WD40/YVTN_repeat-like_dom_sf"/>
</dbReference>
<dbReference type="GO" id="GO:0000462">
    <property type="term" value="P:maturation of SSU-rRNA from tricistronic rRNA transcript (SSU-rRNA, 5.8S rRNA, LSU-rRNA)"/>
    <property type="evidence" value="ECO:0007669"/>
    <property type="project" value="TreeGrafter"/>
</dbReference>
<dbReference type="PROSITE" id="PS50082">
    <property type="entry name" value="WD_REPEATS_2"/>
    <property type="match status" value="1"/>
</dbReference>
<dbReference type="PANTHER" id="PTHR22851:SF0">
    <property type="entry name" value="DDB1- AND CUL4-ASSOCIATED FACTOR 13"/>
    <property type="match status" value="1"/>
</dbReference>
<dbReference type="Pfam" id="PF00400">
    <property type="entry name" value="WD40"/>
    <property type="match status" value="1"/>
</dbReference>
<sequence length="182" mass="19962">MKISVLQHDLKSHLPQRKGDATPITRNLDPLAHPFSRARERTRALNAAKIERMFSKPFVASLEGHIDGVYTLATKAGDLETITSGSGDGGEYGWEQQLEILLIIMTLIEIIVHDLVTHRHLLKVPGAHKGTVSAITYANGPRLLSCGVDRTVKLWDASLTSDEEETIAVSLDQTAKPPRAHS</sequence>
<proteinExistence type="predicted"/>
<organism evidence="2 3">
    <name type="scientific">Thanatephorus cucumeris (strain AG1-IA)</name>
    <name type="common">Rice sheath blight fungus</name>
    <name type="synonym">Rhizoctonia solani</name>
    <dbReference type="NCBI Taxonomy" id="983506"/>
    <lineage>
        <taxon>Eukaryota</taxon>
        <taxon>Fungi</taxon>
        <taxon>Dikarya</taxon>
        <taxon>Basidiomycota</taxon>
        <taxon>Agaricomycotina</taxon>
        <taxon>Agaricomycetes</taxon>
        <taxon>Cantharellales</taxon>
        <taxon>Ceratobasidiaceae</taxon>
        <taxon>Rhizoctonia</taxon>
        <taxon>Rhizoctonia solani AG-1</taxon>
    </lineage>
</organism>
<name>L8WMZ1_THACA</name>
<dbReference type="InterPro" id="IPR036322">
    <property type="entry name" value="WD40_repeat_dom_sf"/>
</dbReference>
<reference evidence="2 3" key="1">
    <citation type="journal article" date="2013" name="Nat. Commun.">
        <title>The evolution and pathogenic mechanisms of the rice sheath blight pathogen.</title>
        <authorList>
            <person name="Zheng A."/>
            <person name="Lin R."/>
            <person name="Xu L."/>
            <person name="Qin P."/>
            <person name="Tang C."/>
            <person name="Ai P."/>
            <person name="Zhang D."/>
            <person name="Liu Y."/>
            <person name="Sun Z."/>
            <person name="Feng H."/>
            <person name="Wang Y."/>
            <person name="Chen Y."/>
            <person name="Liang X."/>
            <person name="Fu R."/>
            <person name="Li Q."/>
            <person name="Zhang J."/>
            <person name="Yu X."/>
            <person name="Xie Z."/>
            <person name="Ding L."/>
            <person name="Guan P."/>
            <person name="Tang J."/>
            <person name="Liang Y."/>
            <person name="Wang S."/>
            <person name="Deng Q."/>
            <person name="Li S."/>
            <person name="Zhu J."/>
            <person name="Wang L."/>
            <person name="Liu H."/>
            <person name="Li P."/>
        </authorList>
    </citation>
    <scope>NUCLEOTIDE SEQUENCE [LARGE SCALE GENOMIC DNA]</scope>
    <source>
        <strain evidence="3">AG-1 IA</strain>
    </source>
</reference>
<gene>
    <name evidence="2" type="ORF">AG1IA_06444</name>
</gene>
<protein>
    <submittedName>
        <fullName evidence="2">WD40 domain-containing protein</fullName>
    </submittedName>
</protein>
<evidence type="ECO:0000313" key="2">
    <source>
        <dbReference type="EMBL" id="ELU39526.1"/>
    </source>
</evidence>
<dbReference type="HOGENOM" id="CLU_1482966_0_0_1"/>
<dbReference type="EMBL" id="AFRT01001734">
    <property type="protein sequence ID" value="ELU39526.1"/>
    <property type="molecule type" value="Genomic_DNA"/>
</dbReference>
<dbReference type="OrthoDB" id="10249065at2759"/>
<dbReference type="Proteomes" id="UP000011668">
    <property type="component" value="Unassembled WGS sequence"/>
</dbReference>
<comment type="caution">
    <text evidence="2">The sequence shown here is derived from an EMBL/GenBank/DDBJ whole genome shotgun (WGS) entry which is preliminary data.</text>
</comment>
<dbReference type="Gene3D" id="2.130.10.10">
    <property type="entry name" value="YVTN repeat-like/Quinoprotein amine dehydrogenase"/>
    <property type="match status" value="1"/>
</dbReference>
<dbReference type="STRING" id="983506.L8WMZ1"/>
<evidence type="ECO:0000313" key="3">
    <source>
        <dbReference type="Proteomes" id="UP000011668"/>
    </source>
</evidence>
<feature type="repeat" description="WD" evidence="1">
    <location>
        <begin position="125"/>
        <end position="156"/>
    </location>
</feature>
<keyword evidence="1" id="KW-0853">WD repeat</keyword>
<dbReference type="SMART" id="SM00320">
    <property type="entry name" value="WD40"/>
    <property type="match status" value="2"/>
</dbReference>